<sequence>MKGFTVIVAIAGSAYAQTTGDVPQIAESCLSHAVAAAGCDITKTASNIRADGNLCVIKHRSAHVALSMCPVVNISPGPRALLNNNIPCPQTKSPLPSKRSADNPTDNEARPTSVNPNFWAP</sequence>
<evidence type="ECO:0000256" key="1">
    <source>
        <dbReference type="SAM" id="MobiDB-lite"/>
    </source>
</evidence>
<keyword evidence="2" id="KW-0732">Signal</keyword>
<evidence type="ECO:0000256" key="2">
    <source>
        <dbReference type="SAM" id="SignalP"/>
    </source>
</evidence>
<feature type="compositionally biased region" description="Polar residues" evidence="1">
    <location>
        <begin position="85"/>
        <end position="94"/>
    </location>
</feature>
<feature type="chain" id="PRO_5003466217" evidence="2">
    <location>
        <begin position="17"/>
        <end position="121"/>
    </location>
</feature>
<reference evidence="3 4" key="1">
    <citation type="journal article" date="2005" name="Nature">
        <title>The genome sequence of the rice blast fungus Magnaporthe grisea.</title>
        <authorList>
            <person name="Dean R.A."/>
            <person name="Talbot N.J."/>
            <person name="Ebbole D.J."/>
            <person name="Farman M.L."/>
            <person name="Mitchell T.K."/>
            <person name="Orbach M.J."/>
            <person name="Thon M."/>
            <person name="Kulkarni R."/>
            <person name="Xu J.R."/>
            <person name="Pan H."/>
            <person name="Read N.D."/>
            <person name="Lee Y.H."/>
            <person name="Carbone I."/>
            <person name="Brown D."/>
            <person name="Oh Y.Y."/>
            <person name="Donofrio N."/>
            <person name="Jeong J.S."/>
            <person name="Soanes D.M."/>
            <person name="Djonovic S."/>
            <person name="Kolomiets E."/>
            <person name="Rehmeyer C."/>
            <person name="Li W."/>
            <person name="Harding M."/>
            <person name="Kim S."/>
            <person name="Lebrun M.H."/>
            <person name="Bohnert H."/>
            <person name="Coughlan S."/>
            <person name="Butler J."/>
            <person name="Calvo S."/>
            <person name="Ma L.J."/>
            <person name="Nicol R."/>
            <person name="Purcell S."/>
            <person name="Nusbaum C."/>
            <person name="Galagan J.E."/>
            <person name="Birren B.W."/>
        </authorList>
    </citation>
    <scope>NUCLEOTIDE SEQUENCE [LARGE SCALE GENOMIC DNA]</scope>
    <source>
        <strain evidence="4">70-15 / ATCC MYA-4617 / FGSC 8958</strain>
    </source>
</reference>
<organism evidence="3 4">
    <name type="scientific">Pyricularia oryzae (strain 70-15 / ATCC MYA-4617 / FGSC 8958)</name>
    <name type="common">Rice blast fungus</name>
    <name type="synonym">Magnaporthe oryzae</name>
    <dbReference type="NCBI Taxonomy" id="242507"/>
    <lineage>
        <taxon>Eukaryota</taxon>
        <taxon>Fungi</taxon>
        <taxon>Dikarya</taxon>
        <taxon>Ascomycota</taxon>
        <taxon>Pezizomycotina</taxon>
        <taxon>Sordariomycetes</taxon>
        <taxon>Sordariomycetidae</taxon>
        <taxon>Magnaporthales</taxon>
        <taxon>Pyriculariaceae</taxon>
        <taxon>Pyricularia</taxon>
    </lineage>
</organism>
<dbReference type="GeneID" id="2677232"/>
<dbReference type="VEuPathDB" id="FungiDB:MGG_04291"/>
<keyword evidence="4" id="KW-1185">Reference proteome</keyword>
<gene>
    <name evidence="3" type="ORF">MGG_04291</name>
</gene>
<proteinExistence type="predicted"/>
<dbReference type="Proteomes" id="UP000009058">
    <property type="component" value="Chromosome 6"/>
</dbReference>
<name>G4NGJ5_PYRO7</name>
<feature type="signal peptide" evidence="2">
    <location>
        <begin position="1"/>
        <end position="16"/>
    </location>
</feature>
<dbReference type="EMBL" id="CM001236">
    <property type="protein sequence ID" value="EHA47152.1"/>
    <property type="molecule type" value="Genomic_DNA"/>
</dbReference>
<accession>G4NGJ5</accession>
<feature type="region of interest" description="Disordered" evidence="1">
    <location>
        <begin position="85"/>
        <end position="121"/>
    </location>
</feature>
<dbReference type="HOGENOM" id="CLU_2038531_0_0_1"/>
<reference key="2">
    <citation type="submission" date="2011-05" db="EMBL/GenBank/DDBJ databases">
        <title>The Genome Sequence of Magnaporthe oryzae 70-15.</title>
        <authorList>
            <consortium name="The Broad Institute Genome Sequencing Platform"/>
            <person name="Ma L.-J."/>
            <person name="Dead R."/>
            <person name="Young S.K."/>
            <person name="Zeng Q."/>
            <person name="Gargeya S."/>
            <person name="Fitzgerald M."/>
            <person name="Haas B."/>
            <person name="Abouelleil A."/>
            <person name="Alvarado L."/>
            <person name="Arachchi H.M."/>
            <person name="Berlin A."/>
            <person name="Brown A."/>
            <person name="Chapman S.B."/>
            <person name="Chen Z."/>
            <person name="Dunbar C."/>
            <person name="Freedman E."/>
            <person name="Gearin G."/>
            <person name="Gellesch M."/>
            <person name="Goldberg J."/>
            <person name="Griggs A."/>
            <person name="Gujja S."/>
            <person name="Heiman D."/>
            <person name="Howarth C."/>
            <person name="Larson L."/>
            <person name="Lui A."/>
            <person name="MacDonald P.J.P."/>
            <person name="Mehta T."/>
            <person name="Montmayeur A."/>
            <person name="Murphy C."/>
            <person name="Neiman D."/>
            <person name="Pearson M."/>
            <person name="Priest M."/>
            <person name="Roberts A."/>
            <person name="Saif S."/>
            <person name="Shea T."/>
            <person name="Shenoy N."/>
            <person name="Sisk P."/>
            <person name="Stolte C."/>
            <person name="Sykes S."/>
            <person name="Yandava C."/>
            <person name="Wortman J."/>
            <person name="Nusbaum C."/>
            <person name="Birren B."/>
        </authorList>
    </citation>
    <scope>NUCLEOTIDE SEQUENCE</scope>
    <source>
        <strain>70-15</strain>
    </source>
</reference>
<evidence type="ECO:0000313" key="3">
    <source>
        <dbReference type="EMBL" id="EHA47152.1"/>
    </source>
</evidence>
<evidence type="ECO:0000313" key="4">
    <source>
        <dbReference type="Proteomes" id="UP000009058"/>
    </source>
</evidence>
<dbReference type="RefSeq" id="XP_003719519.1">
    <property type="nucleotide sequence ID" value="XM_003719471.1"/>
</dbReference>
<protein>
    <submittedName>
        <fullName evidence="3">Uncharacterized protein</fullName>
    </submittedName>
</protein>
<dbReference type="InParanoid" id="G4NGJ5"/>
<dbReference type="AlphaFoldDB" id="G4NGJ5"/>
<feature type="compositionally biased region" description="Polar residues" evidence="1">
    <location>
        <begin position="102"/>
        <end position="121"/>
    </location>
</feature>
<dbReference type="KEGG" id="mgr:MGG_04291"/>